<dbReference type="RefSeq" id="WP_257714634.1">
    <property type="nucleotide sequence ID" value="NZ_JANJOU010000001.1"/>
</dbReference>
<keyword evidence="6" id="KW-1185">Reference proteome</keyword>
<evidence type="ECO:0000313" key="5">
    <source>
        <dbReference type="EMBL" id="MCR0980977.1"/>
    </source>
</evidence>
<dbReference type="PANTHER" id="PTHR30290">
    <property type="entry name" value="PERIPLASMIC BINDING COMPONENT OF ABC TRANSPORTER"/>
    <property type="match status" value="1"/>
</dbReference>
<keyword evidence="3" id="KW-0732">Signal</keyword>
<organism evidence="5 6">
    <name type="scientific">Roseomonas populi</name>
    <dbReference type="NCBI Taxonomy" id="3121582"/>
    <lineage>
        <taxon>Bacteria</taxon>
        <taxon>Pseudomonadati</taxon>
        <taxon>Pseudomonadota</taxon>
        <taxon>Alphaproteobacteria</taxon>
        <taxon>Acetobacterales</taxon>
        <taxon>Roseomonadaceae</taxon>
        <taxon>Roseomonas</taxon>
    </lineage>
</organism>
<dbReference type="InterPro" id="IPR039424">
    <property type="entry name" value="SBP_5"/>
</dbReference>
<dbReference type="SUPFAM" id="SSF53850">
    <property type="entry name" value="Periplasmic binding protein-like II"/>
    <property type="match status" value="1"/>
</dbReference>
<comment type="caution">
    <text evidence="5">The sequence shown here is derived from an EMBL/GenBank/DDBJ whole genome shotgun (WGS) entry which is preliminary data.</text>
</comment>
<dbReference type="InterPro" id="IPR000914">
    <property type="entry name" value="SBP_5_dom"/>
</dbReference>
<reference evidence="5 6" key="1">
    <citation type="submission" date="2022-06" db="EMBL/GenBank/DDBJ databases">
        <title>Roseomonas CN29.</title>
        <authorList>
            <person name="Cheng Y."/>
            <person name="He X."/>
        </authorList>
    </citation>
    <scope>NUCLEOTIDE SEQUENCE [LARGE SCALE GENOMIC DNA]</scope>
    <source>
        <strain evidence="5 6">CN29</strain>
    </source>
</reference>
<comment type="subcellular location">
    <subcellularLocation>
        <location evidence="1">Periplasm</location>
    </subcellularLocation>
</comment>
<gene>
    <name evidence="5" type="ORF">NRP21_02825</name>
</gene>
<dbReference type="CDD" id="cd08502">
    <property type="entry name" value="PBP2_NikA_DppA_OppA_like_16"/>
    <property type="match status" value="1"/>
</dbReference>
<dbReference type="Gene3D" id="3.40.190.10">
    <property type="entry name" value="Periplasmic binding protein-like II"/>
    <property type="match status" value="1"/>
</dbReference>
<accession>A0ABT1WYQ1</accession>
<sequence>MRFSRLAGACALASMVLGAGVLGTGIFPAAPARAQGSTLRVSLNTELQVLDPIVTTINSARVFAYLVFDTLVGIDSQGKFHPQMLEGWEVTPDRLTWRFTLRDGLEFHDGTPVTAEDCVASIRRWAKREAFGTAMMDSVREVQVTGPKTFEFRMNRPFAFVIEALGRSGHQVPVIMPARLANMDAAVAVPEVMGSGPYRFLRNEWRPGERASFVRNPRYRPRAEAPDGLSGGKVARMERVELISVTDQSTRAAALQSGELDYLEILPPDFVEPMRRDRRVVVGKPAGVDQFLALLNVNHAAPPFNDLKARQALQAAVLQPEVMAAMGLPEDLVIPQCGSIYMCGWAGASEAGLQALQQAGTERARQLLRESGYRGEPVVFLHAQTSALLNPIGLVVSDQMRRAGFNVDLQSSDYATVAAKRLGRTGWAVAPIVNNGIDLVNPIANPLVAFNCTDNSPGWYCDPTMTDLLKRYAVAADPKEQKALADEIQAAMHRNVDYVLAGQFAGPPAWRADLKGVVPFSFPVFWGVERR</sequence>
<evidence type="ECO:0000313" key="6">
    <source>
        <dbReference type="Proteomes" id="UP001524642"/>
    </source>
</evidence>
<dbReference type="InterPro" id="IPR030678">
    <property type="entry name" value="Peptide/Ni-bd"/>
</dbReference>
<protein>
    <submittedName>
        <fullName evidence="5">ABC transporter substrate-binding protein</fullName>
    </submittedName>
</protein>
<comment type="similarity">
    <text evidence="2">Belongs to the bacterial solute-binding protein 5 family.</text>
</comment>
<dbReference type="Proteomes" id="UP001524642">
    <property type="component" value="Unassembled WGS sequence"/>
</dbReference>
<feature type="domain" description="Solute-binding protein family 5" evidence="4">
    <location>
        <begin position="79"/>
        <end position="418"/>
    </location>
</feature>
<evidence type="ECO:0000256" key="2">
    <source>
        <dbReference type="ARBA" id="ARBA00005695"/>
    </source>
</evidence>
<evidence type="ECO:0000256" key="1">
    <source>
        <dbReference type="ARBA" id="ARBA00004418"/>
    </source>
</evidence>
<dbReference type="Gene3D" id="3.10.105.10">
    <property type="entry name" value="Dipeptide-binding Protein, Domain 3"/>
    <property type="match status" value="1"/>
</dbReference>
<dbReference type="Pfam" id="PF00496">
    <property type="entry name" value="SBP_bac_5"/>
    <property type="match status" value="1"/>
</dbReference>
<proteinExistence type="inferred from homology"/>
<dbReference type="PANTHER" id="PTHR30290:SF38">
    <property type="entry name" value="D,D-DIPEPTIDE-BINDING PERIPLASMIC PROTEIN DDPA-RELATED"/>
    <property type="match status" value="1"/>
</dbReference>
<evidence type="ECO:0000256" key="3">
    <source>
        <dbReference type="ARBA" id="ARBA00022729"/>
    </source>
</evidence>
<dbReference type="EMBL" id="JANJOU010000001">
    <property type="protein sequence ID" value="MCR0980977.1"/>
    <property type="molecule type" value="Genomic_DNA"/>
</dbReference>
<name>A0ABT1WYQ1_9PROT</name>
<evidence type="ECO:0000259" key="4">
    <source>
        <dbReference type="Pfam" id="PF00496"/>
    </source>
</evidence>
<dbReference type="PIRSF" id="PIRSF002741">
    <property type="entry name" value="MppA"/>
    <property type="match status" value="1"/>
</dbReference>